<dbReference type="NCBIfam" id="TIGR01636">
    <property type="entry name" value="phage_rinA"/>
    <property type="match status" value="1"/>
</dbReference>
<gene>
    <name evidence="1" type="ORF">FC50_GL002376</name>
</gene>
<dbReference type="RefSeq" id="WP_054651258.1">
    <property type="nucleotide sequence ID" value="NZ_AZFJ01000003.1"/>
</dbReference>
<dbReference type="PATRIC" id="fig|1423783.4.peg.2444"/>
<reference evidence="1 2" key="1">
    <citation type="journal article" date="2015" name="Genome Announc.">
        <title>Expanding the biotechnology potential of lactobacilli through comparative genomics of 213 strains and associated genera.</title>
        <authorList>
            <person name="Sun Z."/>
            <person name="Harris H.M."/>
            <person name="McCann A."/>
            <person name="Guo C."/>
            <person name="Argimon S."/>
            <person name="Zhang W."/>
            <person name="Yang X."/>
            <person name="Jeffery I.B."/>
            <person name="Cooney J.C."/>
            <person name="Kagawa T.F."/>
            <person name="Liu W."/>
            <person name="Song Y."/>
            <person name="Salvetti E."/>
            <person name="Wrobel A."/>
            <person name="Rasinkangas P."/>
            <person name="Parkhill J."/>
            <person name="Rea M.C."/>
            <person name="O'Sullivan O."/>
            <person name="Ritari J."/>
            <person name="Douillard F.P."/>
            <person name="Paul Ross R."/>
            <person name="Yang R."/>
            <person name="Briner A.E."/>
            <person name="Felis G.E."/>
            <person name="de Vos W.M."/>
            <person name="Barrangou R."/>
            <person name="Klaenhammer T.R."/>
            <person name="Caufield P.W."/>
            <person name="Cui Y."/>
            <person name="Zhang H."/>
            <person name="O'Toole P.W."/>
        </authorList>
    </citation>
    <scope>NUCLEOTIDE SEQUENCE [LARGE SCALE GENOMIC DNA]</scope>
    <source>
        <strain evidence="1 2">DSM 15945</strain>
    </source>
</reference>
<proteinExistence type="predicted"/>
<evidence type="ECO:0008006" key="3">
    <source>
        <dbReference type="Google" id="ProtNLM"/>
    </source>
</evidence>
<keyword evidence="2" id="KW-1185">Reference proteome</keyword>
<evidence type="ECO:0000313" key="2">
    <source>
        <dbReference type="Proteomes" id="UP000051922"/>
    </source>
</evidence>
<comment type="caution">
    <text evidence="1">The sequence shown here is derived from an EMBL/GenBank/DDBJ whole genome shotgun (WGS) entry which is preliminary data.</text>
</comment>
<evidence type="ECO:0000313" key="1">
    <source>
        <dbReference type="EMBL" id="KRL88616.1"/>
    </source>
</evidence>
<name>A0A0R1UCD6_9LACO</name>
<dbReference type="Proteomes" id="UP000051922">
    <property type="component" value="Unassembled WGS sequence"/>
</dbReference>
<protein>
    <recommendedName>
        <fullName evidence="3">Transcriptional regulator</fullName>
    </recommendedName>
</protein>
<dbReference type="EMBL" id="AZFJ01000003">
    <property type="protein sequence ID" value="KRL88616.1"/>
    <property type="molecule type" value="Genomic_DNA"/>
</dbReference>
<accession>A0A0R1UCD6</accession>
<sequence>MFEDYQTIDHDIRVREYELDHPIPEQDDNIGGGRSTVIARPQERIAIKRDDDRRLQYLYKLKRDCHAVIAAMDESQYSLYQLRYQHCGYYSWAEVADQLHIGRSAVYRKRFALLSLLAKQRGII</sequence>
<dbReference type="AlphaFoldDB" id="A0A0R1UCD6"/>
<dbReference type="InterPro" id="IPR006523">
    <property type="entry name" value="RinA"/>
</dbReference>
<organism evidence="1 2">
    <name type="scientific">Lacticaseibacillus pantheris DSM 15945 = JCM 12539 = NBRC 106106</name>
    <dbReference type="NCBI Taxonomy" id="1423783"/>
    <lineage>
        <taxon>Bacteria</taxon>
        <taxon>Bacillati</taxon>
        <taxon>Bacillota</taxon>
        <taxon>Bacilli</taxon>
        <taxon>Lactobacillales</taxon>
        <taxon>Lactobacillaceae</taxon>
        <taxon>Lacticaseibacillus</taxon>
    </lineage>
</organism>